<feature type="region of interest" description="Disordered" evidence="1">
    <location>
        <begin position="356"/>
        <end position="446"/>
    </location>
</feature>
<dbReference type="Proteomes" id="UP001446871">
    <property type="component" value="Unassembled WGS sequence"/>
</dbReference>
<evidence type="ECO:0000313" key="2">
    <source>
        <dbReference type="EMBL" id="KAK8060134.1"/>
    </source>
</evidence>
<feature type="compositionally biased region" description="Acidic residues" evidence="1">
    <location>
        <begin position="390"/>
        <end position="401"/>
    </location>
</feature>
<keyword evidence="3" id="KW-1185">Reference proteome</keyword>
<accession>A0ABR1UMK3</accession>
<reference evidence="2 3" key="1">
    <citation type="submission" date="2023-01" db="EMBL/GenBank/DDBJ databases">
        <title>Analysis of 21 Apiospora genomes using comparative genomics revels a genus with tremendous synthesis potential of carbohydrate active enzymes and secondary metabolites.</title>
        <authorList>
            <person name="Sorensen T."/>
        </authorList>
    </citation>
    <scope>NUCLEOTIDE SEQUENCE [LARGE SCALE GENOMIC DNA]</scope>
    <source>
        <strain evidence="2 3">CBS 83171</strain>
    </source>
</reference>
<protein>
    <recommendedName>
        <fullName evidence="4">HNH nuclease domain-containing protein</fullName>
    </recommendedName>
</protein>
<name>A0ABR1UMK3_9PEZI</name>
<comment type="caution">
    <text evidence="2">The sequence shown here is derived from an EMBL/GenBank/DDBJ whole genome shotgun (WGS) entry which is preliminary data.</text>
</comment>
<sequence>MSGNRKARKSELEALQLPFYVDPGTNKVGRRTRNSRVSKAASASATAAGIATGTRRKWAAAIEKFSKPQPGYPRFLFRGIRPNSGGGAKVSEKLNTAEGVVPHAFAACEDYGLFDTPNLRQVVNAHLAGSHAGNSPFSSWTPSMGVAMKYTTEDGRLAMLDTTLLNHKEESESASTISDPSMVFHVPDLVKTKMALVSDDTEFDYEFLVYRPAIKPAFRSVGLGEIRDAGWDYKHRHHGRNSYSNKNKDDDGPDHIREEDVAVARAVAELYRQQDANRNNSPAVALNATAAFLSVQYHWKEELDEEDLQVLARLLAADLEAWRASGEEAPLVNPEQFTKGMYDAKFMVRMLVDMQKQPPPTQPEPEHEPEHEPEPEPESEPESKKRKREDDDDGDNADEELQPPGPKRQCEVTNVEPIRGRPRTWVLRKLPKARAKAVKSDSDPDL</sequence>
<evidence type="ECO:0000313" key="3">
    <source>
        <dbReference type="Proteomes" id="UP001446871"/>
    </source>
</evidence>
<evidence type="ECO:0008006" key="4">
    <source>
        <dbReference type="Google" id="ProtNLM"/>
    </source>
</evidence>
<gene>
    <name evidence="2" type="ORF">PG996_010064</name>
</gene>
<feature type="compositionally biased region" description="Basic and acidic residues" evidence="1">
    <location>
        <begin position="364"/>
        <end position="374"/>
    </location>
</feature>
<evidence type="ECO:0000256" key="1">
    <source>
        <dbReference type="SAM" id="MobiDB-lite"/>
    </source>
</evidence>
<organism evidence="2 3">
    <name type="scientific">Apiospora saccharicola</name>
    <dbReference type="NCBI Taxonomy" id="335842"/>
    <lineage>
        <taxon>Eukaryota</taxon>
        <taxon>Fungi</taxon>
        <taxon>Dikarya</taxon>
        <taxon>Ascomycota</taxon>
        <taxon>Pezizomycotina</taxon>
        <taxon>Sordariomycetes</taxon>
        <taxon>Xylariomycetidae</taxon>
        <taxon>Amphisphaeriales</taxon>
        <taxon>Apiosporaceae</taxon>
        <taxon>Apiospora</taxon>
    </lineage>
</organism>
<dbReference type="EMBL" id="JAQQWM010000006">
    <property type="protein sequence ID" value="KAK8060134.1"/>
    <property type="molecule type" value="Genomic_DNA"/>
</dbReference>
<proteinExistence type="predicted"/>